<sequence>MRVEPGSEGYWRFQILGNTTDAAHNDKHHRKSAKQEFQF</sequence>
<evidence type="ECO:0000313" key="1">
    <source>
        <dbReference type="EMBL" id="MBB3167699.1"/>
    </source>
</evidence>
<protein>
    <submittedName>
        <fullName evidence="1">Uncharacterized protein</fullName>
    </submittedName>
</protein>
<comment type="caution">
    <text evidence="1">The sequence shown here is derived from an EMBL/GenBank/DDBJ whole genome shotgun (WGS) entry which is preliminary data.</text>
</comment>
<gene>
    <name evidence="1" type="ORF">FHS30_000875</name>
</gene>
<reference evidence="1 2" key="1">
    <citation type="submission" date="2020-08" db="EMBL/GenBank/DDBJ databases">
        <title>Genomic Encyclopedia of Type Strains, Phase III (KMG-III): the genomes of soil and plant-associated and newly described type strains.</title>
        <authorList>
            <person name="Whitman W."/>
        </authorList>
    </citation>
    <scope>NUCLEOTIDE SEQUENCE [LARGE SCALE GENOMIC DNA]</scope>
    <source>
        <strain evidence="1 2">CECT 8571</strain>
    </source>
</reference>
<keyword evidence="2" id="KW-1185">Reference proteome</keyword>
<accession>A0A839UMC7</accession>
<evidence type="ECO:0000313" key="2">
    <source>
        <dbReference type="Proteomes" id="UP000559987"/>
    </source>
</evidence>
<proteinExistence type="predicted"/>
<dbReference type="EMBL" id="JACHXZ010000001">
    <property type="protein sequence ID" value="MBB3167699.1"/>
    <property type="molecule type" value="Genomic_DNA"/>
</dbReference>
<organism evidence="1 2">
    <name type="scientific">Simiduia aestuariiviva</name>
    <dbReference type="NCBI Taxonomy" id="1510459"/>
    <lineage>
        <taxon>Bacteria</taxon>
        <taxon>Pseudomonadati</taxon>
        <taxon>Pseudomonadota</taxon>
        <taxon>Gammaproteobacteria</taxon>
        <taxon>Cellvibrionales</taxon>
        <taxon>Cellvibrionaceae</taxon>
        <taxon>Simiduia</taxon>
    </lineage>
</organism>
<dbReference type="Proteomes" id="UP000559987">
    <property type="component" value="Unassembled WGS sequence"/>
</dbReference>
<name>A0A839UMC7_9GAMM</name>
<dbReference type="AlphaFoldDB" id="A0A839UMC7"/>